<sequence>MSENQITVLILEDDQALALSWQQGFEEHGDRAIIASTATQALELLDSTPIDVLISDMYIYVGDKLGSDGGVKLIGLLRAAGSPSERMELPIIAITGQPQDSRFIPPVLELAKSLGADLCLEKPISVSTLVHTTHDLLRIPRGEVARSRRDEA</sequence>
<reference evidence="3 4" key="1">
    <citation type="submission" date="2018-03" db="EMBL/GenBank/DDBJ databases">
        <authorList>
            <person name="Keele B.F."/>
        </authorList>
    </citation>
    <scope>NUCLEOTIDE SEQUENCE [LARGE SCALE GENOMIC DNA]</scope>
    <source>
        <strain evidence="3 4">CeCT 8812</strain>
    </source>
</reference>
<name>A0A2R8ABE8_9RHOB</name>
<evidence type="ECO:0000259" key="2">
    <source>
        <dbReference type="PROSITE" id="PS50110"/>
    </source>
</evidence>
<dbReference type="Gene3D" id="3.40.50.2300">
    <property type="match status" value="1"/>
</dbReference>
<dbReference type="EMBL" id="OMKW01000002">
    <property type="protein sequence ID" value="SPF29579.1"/>
    <property type="molecule type" value="Genomic_DNA"/>
</dbReference>
<gene>
    <name evidence="3" type="ORF">POI8812_01892</name>
</gene>
<evidence type="ECO:0000313" key="3">
    <source>
        <dbReference type="EMBL" id="SPF29579.1"/>
    </source>
</evidence>
<feature type="modified residue" description="4-aspartylphosphate" evidence="1">
    <location>
        <position position="56"/>
    </location>
</feature>
<dbReference type="PROSITE" id="PS50110">
    <property type="entry name" value="RESPONSE_REGULATORY"/>
    <property type="match status" value="1"/>
</dbReference>
<protein>
    <recommendedName>
        <fullName evidence="2">Response regulatory domain-containing protein</fullName>
    </recommendedName>
</protein>
<dbReference type="Pfam" id="PF00072">
    <property type="entry name" value="Response_reg"/>
    <property type="match status" value="1"/>
</dbReference>
<organism evidence="3 4">
    <name type="scientific">Pontivivens insulae</name>
    <dbReference type="NCBI Taxonomy" id="1639689"/>
    <lineage>
        <taxon>Bacteria</taxon>
        <taxon>Pseudomonadati</taxon>
        <taxon>Pseudomonadota</taxon>
        <taxon>Alphaproteobacteria</taxon>
        <taxon>Rhodobacterales</taxon>
        <taxon>Paracoccaceae</taxon>
        <taxon>Pontivivens</taxon>
    </lineage>
</organism>
<proteinExistence type="predicted"/>
<keyword evidence="1" id="KW-0597">Phosphoprotein</keyword>
<dbReference type="OrthoDB" id="7873557at2"/>
<evidence type="ECO:0000313" key="4">
    <source>
        <dbReference type="Proteomes" id="UP000244932"/>
    </source>
</evidence>
<dbReference type="SUPFAM" id="SSF52172">
    <property type="entry name" value="CheY-like"/>
    <property type="match status" value="1"/>
</dbReference>
<dbReference type="CDD" id="cd00156">
    <property type="entry name" value="REC"/>
    <property type="match status" value="1"/>
</dbReference>
<accession>A0A2R8ABE8</accession>
<dbReference type="RefSeq" id="WP_108782263.1">
    <property type="nucleotide sequence ID" value="NZ_OMKW01000002.1"/>
</dbReference>
<evidence type="ECO:0000256" key="1">
    <source>
        <dbReference type="PROSITE-ProRule" id="PRU00169"/>
    </source>
</evidence>
<dbReference type="InterPro" id="IPR011006">
    <property type="entry name" value="CheY-like_superfamily"/>
</dbReference>
<dbReference type="SMART" id="SM00448">
    <property type="entry name" value="REC"/>
    <property type="match status" value="1"/>
</dbReference>
<dbReference type="Proteomes" id="UP000244932">
    <property type="component" value="Unassembled WGS sequence"/>
</dbReference>
<dbReference type="InterPro" id="IPR001789">
    <property type="entry name" value="Sig_transdc_resp-reg_receiver"/>
</dbReference>
<keyword evidence="4" id="KW-1185">Reference proteome</keyword>
<dbReference type="GO" id="GO:0000160">
    <property type="term" value="P:phosphorelay signal transduction system"/>
    <property type="evidence" value="ECO:0007669"/>
    <property type="project" value="InterPro"/>
</dbReference>
<dbReference type="AlphaFoldDB" id="A0A2R8ABE8"/>
<feature type="domain" description="Response regulatory" evidence="2">
    <location>
        <begin position="7"/>
        <end position="137"/>
    </location>
</feature>